<dbReference type="InterPro" id="IPR002549">
    <property type="entry name" value="AI-2E-like"/>
</dbReference>
<keyword evidence="3" id="KW-0813">Transport</keyword>
<evidence type="ECO:0000256" key="2">
    <source>
        <dbReference type="ARBA" id="ARBA00009773"/>
    </source>
</evidence>
<dbReference type="PANTHER" id="PTHR21716">
    <property type="entry name" value="TRANSMEMBRANE PROTEIN"/>
    <property type="match status" value="1"/>
</dbReference>
<evidence type="ECO:0000313" key="10">
    <source>
        <dbReference type="Proteomes" id="UP000660862"/>
    </source>
</evidence>
<comment type="similarity">
    <text evidence="2">Belongs to the autoinducer-2 exporter (AI-2E) (TC 2.A.86) family.</text>
</comment>
<evidence type="ECO:0000256" key="5">
    <source>
        <dbReference type="ARBA" id="ARBA00022692"/>
    </source>
</evidence>
<accession>A0A917MBN1</accession>
<reference evidence="9" key="1">
    <citation type="journal article" date="2014" name="Int. J. Syst. Evol. Microbiol.">
        <title>Complete genome sequence of Corynebacterium casei LMG S-19264T (=DSM 44701T), isolated from a smear-ripened cheese.</title>
        <authorList>
            <consortium name="US DOE Joint Genome Institute (JGI-PGF)"/>
            <person name="Walter F."/>
            <person name="Albersmeier A."/>
            <person name="Kalinowski J."/>
            <person name="Ruckert C."/>
        </authorList>
    </citation>
    <scope>NUCLEOTIDE SEQUENCE</scope>
    <source>
        <strain evidence="9">CGMCC 1.12195</strain>
    </source>
</reference>
<evidence type="ECO:0000256" key="4">
    <source>
        <dbReference type="ARBA" id="ARBA00022475"/>
    </source>
</evidence>
<name>A0A917MBN1_9SPHI</name>
<comment type="subcellular location">
    <subcellularLocation>
        <location evidence="1">Cell membrane</location>
        <topology evidence="1">Multi-pass membrane protein</topology>
    </subcellularLocation>
</comment>
<evidence type="ECO:0000256" key="1">
    <source>
        <dbReference type="ARBA" id="ARBA00004651"/>
    </source>
</evidence>
<dbReference type="Pfam" id="PF01594">
    <property type="entry name" value="AI-2E_transport"/>
    <property type="match status" value="1"/>
</dbReference>
<feature type="transmembrane region" description="Helical" evidence="8">
    <location>
        <begin position="35"/>
        <end position="52"/>
    </location>
</feature>
<evidence type="ECO:0000313" key="9">
    <source>
        <dbReference type="EMBL" id="GGG87540.1"/>
    </source>
</evidence>
<gene>
    <name evidence="9" type="primary">perM</name>
    <name evidence="9" type="ORF">GCM10007415_21670</name>
</gene>
<keyword evidence="5 8" id="KW-0812">Transmembrane</keyword>
<keyword evidence="7 8" id="KW-0472">Membrane</keyword>
<feature type="transmembrane region" description="Helical" evidence="8">
    <location>
        <begin position="232"/>
        <end position="259"/>
    </location>
</feature>
<evidence type="ECO:0000256" key="7">
    <source>
        <dbReference type="ARBA" id="ARBA00023136"/>
    </source>
</evidence>
<comment type="caution">
    <text evidence="9">The sequence shown here is derived from an EMBL/GenBank/DDBJ whole genome shotgun (WGS) entry which is preliminary data.</text>
</comment>
<proteinExistence type="inferred from homology"/>
<feature type="transmembrane region" description="Helical" evidence="8">
    <location>
        <begin position="64"/>
        <end position="85"/>
    </location>
</feature>
<dbReference type="EMBL" id="BMER01000001">
    <property type="protein sequence ID" value="GGG87540.1"/>
    <property type="molecule type" value="Genomic_DNA"/>
</dbReference>
<feature type="transmembrane region" description="Helical" evidence="8">
    <location>
        <begin position="142"/>
        <end position="170"/>
    </location>
</feature>
<dbReference type="AlphaFoldDB" id="A0A917MBN1"/>
<dbReference type="GO" id="GO:0005886">
    <property type="term" value="C:plasma membrane"/>
    <property type="evidence" value="ECO:0007669"/>
    <property type="project" value="UniProtKB-SubCell"/>
</dbReference>
<keyword evidence="6 8" id="KW-1133">Transmembrane helix</keyword>
<evidence type="ECO:0000256" key="8">
    <source>
        <dbReference type="SAM" id="Phobius"/>
    </source>
</evidence>
<dbReference type="Proteomes" id="UP000660862">
    <property type="component" value="Unassembled WGS sequence"/>
</dbReference>
<evidence type="ECO:0000256" key="3">
    <source>
        <dbReference type="ARBA" id="ARBA00022448"/>
    </source>
</evidence>
<keyword evidence="4" id="KW-1003">Cell membrane</keyword>
<protein>
    <submittedName>
        <fullName evidence="9">AI-2E family transporter</fullName>
    </submittedName>
</protein>
<dbReference type="PANTHER" id="PTHR21716:SF53">
    <property type="entry name" value="PERMEASE PERM-RELATED"/>
    <property type="match status" value="1"/>
</dbReference>
<feature type="transmembrane region" description="Helical" evidence="8">
    <location>
        <begin position="204"/>
        <end position="226"/>
    </location>
</feature>
<feature type="transmembrane region" description="Helical" evidence="8">
    <location>
        <begin position="12"/>
        <end position="29"/>
    </location>
</feature>
<sequence>MEETPTKRPYALELASSLVSLALIIALMYVLQGVLLPLMFSILIAISLYPVAGTLERLRLGKAFSALLAVILAIAILSGLVWFIVHQVIVIGRDGAEIQQKFLSIFDTIQRWLQERFGLEPTEIVERLRSQANQILSNAASYITAAFGSLGNILAGAVLVPLFSFFLLYYRVFFREFFFRAFKSTSQEKVHNTLNKIYNVVQSYLLGLITVMGIVAILNTVGLWILGIQYAWFFGTLASLLMLLPYIGIAIGSILPALFALATKDTAWYAVGVIAWFQVVQFLEGNLITPNIVGSKVSINPLMAIISILLGGMLFGLAGLILALPLTATIKVIFDAVPSMNAFGFLIGEPEKYHLKRYSTKILLKRWNLREILEAKERKTKITADKAGNPSKGKDEKN</sequence>
<reference evidence="9" key="2">
    <citation type="submission" date="2020-09" db="EMBL/GenBank/DDBJ databases">
        <authorList>
            <person name="Sun Q."/>
            <person name="Zhou Y."/>
        </authorList>
    </citation>
    <scope>NUCLEOTIDE SEQUENCE</scope>
    <source>
        <strain evidence="9">CGMCC 1.12195</strain>
    </source>
</reference>
<evidence type="ECO:0000256" key="6">
    <source>
        <dbReference type="ARBA" id="ARBA00022989"/>
    </source>
</evidence>
<feature type="transmembrane region" description="Helical" evidence="8">
    <location>
        <begin position="303"/>
        <end position="324"/>
    </location>
</feature>
<keyword evidence="10" id="KW-1185">Reference proteome</keyword>
<feature type="transmembrane region" description="Helical" evidence="8">
    <location>
        <begin position="266"/>
        <end position="283"/>
    </location>
</feature>
<dbReference type="RefSeq" id="WP_188505881.1">
    <property type="nucleotide sequence ID" value="NZ_BMER01000001.1"/>
</dbReference>
<organism evidence="9 10">
    <name type="scientific">Parapedobacter pyrenivorans</name>
    <dbReference type="NCBI Taxonomy" id="1305674"/>
    <lineage>
        <taxon>Bacteria</taxon>
        <taxon>Pseudomonadati</taxon>
        <taxon>Bacteroidota</taxon>
        <taxon>Sphingobacteriia</taxon>
        <taxon>Sphingobacteriales</taxon>
        <taxon>Sphingobacteriaceae</taxon>
        <taxon>Parapedobacter</taxon>
    </lineage>
</organism>